<evidence type="ECO:0000313" key="2">
    <source>
        <dbReference type="EMBL" id="KUM49085.1"/>
    </source>
</evidence>
<accession>A0A117NHY2</accession>
<keyword evidence="2" id="KW-0496">Mitochondrion</keyword>
<dbReference type="EMBL" id="LKAM01000004">
    <property type="protein sequence ID" value="KUM49085.1"/>
    <property type="molecule type" value="Genomic_DNA"/>
</dbReference>
<name>A0A117NHY2_PICGL</name>
<feature type="signal peptide" evidence="1">
    <location>
        <begin position="1"/>
        <end position="20"/>
    </location>
</feature>
<comment type="caution">
    <text evidence="2">The sequence shown here is derived from an EMBL/GenBank/DDBJ whole genome shotgun (WGS) entry which is preliminary data.</text>
</comment>
<proteinExistence type="predicted"/>
<sequence>MIHGALMICKMVIIVGLGRGQIWGTEMTPSGPARGPFPYF</sequence>
<reference evidence="2" key="1">
    <citation type="journal article" date="2015" name="Genome Biol. Evol.">
        <title>Organellar Genomes of White Spruce (Picea glauca): Assembly and Annotation.</title>
        <authorList>
            <person name="Jackman S.D."/>
            <person name="Warren R.L."/>
            <person name="Gibb E.A."/>
            <person name="Vandervalk B.P."/>
            <person name="Mohamadi H."/>
            <person name="Chu J."/>
            <person name="Raymond A."/>
            <person name="Pleasance S."/>
            <person name="Coope R."/>
            <person name="Wildung M.R."/>
            <person name="Ritland C.E."/>
            <person name="Bousquet J."/>
            <person name="Jones S.J."/>
            <person name="Bohlmann J."/>
            <person name="Birol I."/>
        </authorList>
    </citation>
    <scope>NUCLEOTIDE SEQUENCE [LARGE SCALE GENOMIC DNA]</scope>
    <source>
        <tissue evidence="2">Flushing bud</tissue>
    </source>
</reference>
<gene>
    <name evidence="2" type="ORF">ABT39_MTgene4422</name>
</gene>
<keyword evidence="1" id="KW-0732">Signal</keyword>
<geneLocation type="mitochondrion" evidence="2"/>
<dbReference type="AlphaFoldDB" id="A0A117NHY2"/>
<evidence type="ECO:0000256" key="1">
    <source>
        <dbReference type="SAM" id="SignalP"/>
    </source>
</evidence>
<feature type="chain" id="PRO_5007152049" evidence="1">
    <location>
        <begin position="21"/>
        <end position="40"/>
    </location>
</feature>
<organism evidence="2">
    <name type="scientific">Picea glauca</name>
    <name type="common">White spruce</name>
    <name type="synonym">Pinus glauca</name>
    <dbReference type="NCBI Taxonomy" id="3330"/>
    <lineage>
        <taxon>Eukaryota</taxon>
        <taxon>Viridiplantae</taxon>
        <taxon>Streptophyta</taxon>
        <taxon>Embryophyta</taxon>
        <taxon>Tracheophyta</taxon>
        <taxon>Spermatophyta</taxon>
        <taxon>Pinopsida</taxon>
        <taxon>Pinidae</taxon>
        <taxon>Conifers I</taxon>
        <taxon>Pinales</taxon>
        <taxon>Pinaceae</taxon>
        <taxon>Picea</taxon>
    </lineage>
</organism>
<protein>
    <submittedName>
        <fullName evidence="2">Uncharacterized protein</fullName>
    </submittedName>
</protein>